<reference evidence="1 2" key="1">
    <citation type="submission" date="2019-10" db="EMBL/GenBank/DDBJ databases">
        <authorList>
            <person name="Wolf R A."/>
        </authorList>
    </citation>
    <scope>NUCLEOTIDE SEQUENCE [LARGE SCALE GENOMIC DNA]</scope>
    <source>
        <strain evidence="1">Collinsella_intestinalis_DSM_13632</strain>
    </source>
</reference>
<evidence type="ECO:0000313" key="1">
    <source>
        <dbReference type="EMBL" id="VWL97548.1"/>
    </source>
</evidence>
<organism evidence="1 2">
    <name type="scientific">Collinsella intestinalis</name>
    <dbReference type="NCBI Taxonomy" id="147207"/>
    <lineage>
        <taxon>Bacteria</taxon>
        <taxon>Bacillati</taxon>
        <taxon>Actinomycetota</taxon>
        <taxon>Coriobacteriia</taxon>
        <taxon>Coriobacteriales</taxon>
        <taxon>Coriobacteriaceae</taxon>
        <taxon>Collinsella</taxon>
    </lineage>
</organism>
<gene>
    <name evidence="1" type="ORF">JKKLCJKK_00889</name>
</gene>
<dbReference type="AlphaFoldDB" id="A0A5K1J4P3"/>
<dbReference type="EMBL" id="CABWIC010000011">
    <property type="protein sequence ID" value="VWL97548.1"/>
    <property type="molecule type" value="Genomic_DNA"/>
</dbReference>
<evidence type="ECO:0000313" key="2">
    <source>
        <dbReference type="Proteomes" id="UP000405524"/>
    </source>
</evidence>
<protein>
    <submittedName>
        <fullName evidence="1">Uncharacterized protein</fullName>
    </submittedName>
</protein>
<proteinExistence type="predicted"/>
<name>A0A5K1J4P3_9ACTN</name>
<sequence>MMVGTIIHARDEGCARDKGCATKAVKGHMDDSERLAAYDAFARGIRAELAEVGARMDVLRTENKVKTATYRQLFAARMNLKDIDRRLVERGL</sequence>
<dbReference type="Proteomes" id="UP000405524">
    <property type="component" value="Unassembled WGS sequence"/>
</dbReference>
<accession>A0A5K1J4P3</accession>